<feature type="domain" description="C2H2-type" evidence="12">
    <location>
        <begin position="618"/>
        <end position="645"/>
    </location>
</feature>
<dbReference type="SUPFAM" id="SSF57667">
    <property type="entry name" value="beta-beta-alpha zinc fingers"/>
    <property type="match status" value="8"/>
</dbReference>
<keyword evidence="10" id="KW-0539">Nucleus</keyword>
<dbReference type="Proteomes" id="UP001283361">
    <property type="component" value="Unassembled WGS sequence"/>
</dbReference>
<feature type="domain" description="C2H2-type" evidence="12">
    <location>
        <begin position="320"/>
        <end position="348"/>
    </location>
</feature>
<dbReference type="GO" id="GO:0008270">
    <property type="term" value="F:zinc ion binding"/>
    <property type="evidence" value="ECO:0007669"/>
    <property type="project" value="UniProtKB-KW"/>
</dbReference>
<dbReference type="AlphaFoldDB" id="A0AAE0ZFB4"/>
<feature type="domain" description="C2H2-type" evidence="12">
    <location>
        <begin position="755"/>
        <end position="783"/>
    </location>
</feature>
<evidence type="ECO:0000313" key="13">
    <source>
        <dbReference type="EMBL" id="KAK3768273.1"/>
    </source>
</evidence>
<feature type="domain" description="C2H2-type" evidence="12">
    <location>
        <begin position="727"/>
        <end position="754"/>
    </location>
</feature>
<dbReference type="Pfam" id="PF12874">
    <property type="entry name" value="zf-met"/>
    <property type="match status" value="1"/>
</dbReference>
<dbReference type="PROSITE" id="PS50157">
    <property type="entry name" value="ZINC_FINGER_C2H2_2"/>
    <property type="match status" value="16"/>
</dbReference>
<reference evidence="13" key="1">
    <citation type="journal article" date="2023" name="G3 (Bethesda)">
        <title>A reference genome for the long-term kleptoplast-retaining sea slug Elysia crispata morphotype clarki.</title>
        <authorList>
            <person name="Eastman K.E."/>
            <person name="Pendleton A.L."/>
            <person name="Shaikh M.A."/>
            <person name="Suttiyut T."/>
            <person name="Ogas R."/>
            <person name="Tomko P."/>
            <person name="Gavelis G."/>
            <person name="Widhalm J.R."/>
            <person name="Wisecaver J.H."/>
        </authorList>
    </citation>
    <scope>NUCLEOTIDE SEQUENCE</scope>
    <source>
        <strain evidence="13">ECLA1</strain>
    </source>
</reference>
<evidence type="ECO:0000256" key="8">
    <source>
        <dbReference type="ARBA" id="ARBA00023125"/>
    </source>
</evidence>
<dbReference type="PROSITE" id="PS00028">
    <property type="entry name" value="ZINC_FINGER_C2H2_1"/>
    <property type="match status" value="16"/>
</dbReference>
<dbReference type="GO" id="GO:0001228">
    <property type="term" value="F:DNA-binding transcription activator activity, RNA polymerase II-specific"/>
    <property type="evidence" value="ECO:0007669"/>
    <property type="project" value="TreeGrafter"/>
</dbReference>
<feature type="domain" description="C2H2-type" evidence="12">
    <location>
        <begin position="284"/>
        <end position="312"/>
    </location>
</feature>
<proteinExistence type="inferred from homology"/>
<feature type="domain" description="C2H2-type" evidence="12">
    <location>
        <begin position="493"/>
        <end position="520"/>
    </location>
</feature>
<keyword evidence="5 11" id="KW-0863">Zinc-finger</keyword>
<dbReference type="SMART" id="SM00355">
    <property type="entry name" value="ZnF_C2H2"/>
    <property type="match status" value="18"/>
</dbReference>
<protein>
    <recommendedName>
        <fullName evidence="12">C2H2-type domain-containing protein</fullName>
    </recommendedName>
</protein>
<dbReference type="PANTHER" id="PTHR24393:SF34">
    <property type="entry name" value="PR_SET DOMAIN 13"/>
    <property type="match status" value="1"/>
</dbReference>
<dbReference type="Pfam" id="PF13894">
    <property type="entry name" value="zf-C2H2_4"/>
    <property type="match status" value="1"/>
</dbReference>
<dbReference type="FunFam" id="3.30.160.60:FF:001289">
    <property type="entry name" value="Zinc finger protein 574"/>
    <property type="match status" value="1"/>
</dbReference>
<evidence type="ECO:0000256" key="1">
    <source>
        <dbReference type="ARBA" id="ARBA00004123"/>
    </source>
</evidence>
<feature type="domain" description="C2H2-type" evidence="12">
    <location>
        <begin position="226"/>
        <end position="253"/>
    </location>
</feature>
<evidence type="ECO:0000256" key="3">
    <source>
        <dbReference type="ARBA" id="ARBA00022723"/>
    </source>
</evidence>
<dbReference type="GO" id="GO:0005634">
    <property type="term" value="C:nucleus"/>
    <property type="evidence" value="ECO:0007669"/>
    <property type="project" value="UniProtKB-SubCell"/>
</dbReference>
<evidence type="ECO:0000256" key="5">
    <source>
        <dbReference type="ARBA" id="ARBA00022771"/>
    </source>
</evidence>
<comment type="subcellular location">
    <subcellularLocation>
        <location evidence="1">Nucleus</location>
    </subcellularLocation>
</comment>
<feature type="domain" description="C2H2-type" evidence="12">
    <location>
        <begin position="440"/>
        <end position="467"/>
    </location>
</feature>
<feature type="domain" description="C2H2-type" evidence="12">
    <location>
        <begin position="784"/>
        <end position="811"/>
    </location>
</feature>
<evidence type="ECO:0000256" key="9">
    <source>
        <dbReference type="ARBA" id="ARBA00023163"/>
    </source>
</evidence>
<keyword evidence="4" id="KW-0677">Repeat</keyword>
<feature type="domain" description="C2H2-type" evidence="12">
    <location>
        <begin position="410"/>
        <end position="437"/>
    </location>
</feature>
<accession>A0AAE0ZFB4</accession>
<name>A0AAE0ZFB4_9GAST</name>
<feature type="domain" description="C2H2-type" evidence="12">
    <location>
        <begin position="551"/>
        <end position="579"/>
    </location>
</feature>
<evidence type="ECO:0000256" key="10">
    <source>
        <dbReference type="ARBA" id="ARBA00023242"/>
    </source>
</evidence>
<evidence type="ECO:0000256" key="6">
    <source>
        <dbReference type="ARBA" id="ARBA00022833"/>
    </source>
</evidence>
<organism evidence="13 14">
    <name type="scientific">Elysia crispata</name>
    <name type="common">lettuce slug</name>
    <dbReference type="NCBI Taxonomy" id="231223"/>
    <lineage>
        <taxon>Eukaryota</taxon>
        <taxon>Metazoa</taxon>
        <taxon>Spiralia</taxon>
        <taxon>Lophotrochozoa</taxon>
        <taxon>Mollusca</taxon>
        <taxon>Gastropoda</taxon>
        <taxon>Heterobranchia</taxon>
        <taxon>Euthyneura</taxon>
        <taxon>Panpulmonata</taxon>
        <taxon>Sacoglossa</taxon>
        <taxon>Placobranchoidea</taxon>
        <taxon>Plakobranchidae</taxon>
        <taxon>Elysia</taxon>
    </lineage>
</organism>
<keyword evidence="8" id="KW-0238">DNA-binding</keyword>
<gene>
    <name evidence="13" type="ORF">RRG08_031065</name>
</gene>
<keyword evidence="9" id="KW-0804">Transcription</keyword>
<comment type="similarity">
    <text evidence="2">Belongs to the krueppel C2H2-type zinc-finger protein family.</text>
</comment>
<evidence type="ECO:0000256" key="11">
    <source>
        <dbReference type="PROSITE-ProRule" id="PRU00042"/>
    </source>
</evidence>
<dbReference type="Pfam" id="PF00096">
    <property type="entry name" value="zf-C2H2"/>
    <property type="match status" value="7"/>
</dbReference>
<evidence type="ECO:0000256" key="4">
    <source>
        <dbReference type="ARBA" id="ARBA00022737"/>
    </source>
</evidence>
<sequence length="869" mass="100085">MQNVDEPVEGFNESGEEAERLQAWLHDINSETQTLSRSMTKLDKMIKASGVKHDPRVRRLICELDLLKPYIAQSKNDVEDIKSDIADLLHSMGKSLRDPTSTDDMNRVTARVELDDSEAEVDSSDDCESQTTSTVRSAFKVVPQIASFKEQGKSVTQAGNAGNKTNQLNQAFMKHEQSSDDCDCNACAKRRLYDASLKRFYDTSAKGATTNNTNNHVKDSHPDDKFQCQECGKGFDGFEKMWHHKGFHKQEKELIRSKSKENQIQISKKSIKQMQTKNFNSKIAPCDLCGRKLKSQSSLNRHMRVVHSIPKSNTTPMPVPPCDVCGKECKNLALLRKHKFSVHSTEKPWKCEDCGKTFRWKKDAVLCKHSSRKIEPDKHRCYVCGEDFLNKGCLRVHLRLVHDLPETQKFPCLICDEMFSQIQELRDHLPLHSVESNQSLKCKFCDRDFNDPSGLRKHLLRHKNKNHSCEICGKDAMNISSCRRHKKFHCQQIACHVCGRVMSSACKLKEHMNVHTGDKPIECDVCHKKLPSSSALKNHKTRMHNKNNGGNKCFICGKLFKTPFARNTHHFVKHTEEERRQHNVIVKMFTCHICGKTLRTEYKTSHLNKHKSKSEILHVCEICGKGFIRRSLLTEHMMEHKDEQGDLCLTEVKKEILETSLQFEKEYELKHACDICGKKFRFVSSLAYHKKVHNTDKPHRCDVCGKGFKFEHRLRQHERKHFGDEPFSCEICGKKFQRYILLQSHMSTHSSIKAFTCPTCGTGFKYQRNMIRHIALVHNRERRFTCDVCGKSFGTRSVLKIHYRKHTGEKPYTCDTCGNSFSDPSTLYKHKMLHKKMASNLVMVSDTDQPNVTHYILEGEHQTEIIVFS</sequence>
<comment type="caution">
    <text evidence="13">The sequence shown here is derived from an EMBL/GenBank/DDBJ whole genome shotgun (WGS) entry which is preliminary data.</text>
</comment>
<feature type="domain" description="C2H2-type" evidence="12">
    <location>
        <begin position="379"/>
        <end position="407"/>
    </location>
</feature>
<feature type="domain" description="C2H2-type" evidence="12">
    <location>
        <begin position="699"/>
        <end position="726"/>
    </location>
</feature>
<dbReference type="Gene3D" id="3.30.160.60">
    <property type="entry name" value="Classic Zinc Finger"/>
    <property type="match status" value="13"/>
</dbReference>
<feature type="domain" description="C2H2-type" evidence="12">
    <location>
        <begin position="671"/>
        <end position="698"/>
    </location>
</feature>
<dbReference type="InterPro" id="IPR036236">
    <property type="entry name" value="Znf_C2H2_sf"/>
</dbReference>
<evidence type="ECO:0000256" key="2">
    <source>
        <dbReference type="ARBA" id="ARBA00006991"/>
    </source>
</evidence>
<feature type="domain" description="C2H2-type" evidence="12">
    <location>
        <begin position="812"/>
        <end position="839"/>
    </location>
</feature>
<dbReference type="EMBL" id="JAWDGP010004062">
    <property type="protein sequence ID" value="KAK3768273.1"/>
    <property type="molecule type" value="Genomic_DNA"/>
</dbReference>
<dbReference type="GO" id="GO:0000978">
    <property type="term" value="F:RNA polymerase II cis-regulatory region sequence-specific DNA binding"/>
    <property type="evidence" value="ECO:0007669"/>
    <property type="project" value="TreeGrafter"/>
</dbReference>
<dbReference type="PANTHER" id="PTHR24393">
    <property type="entry name" value="ZINC FINGER PROTEIN"/>
    <property type="match status" value="1"/>
</dbReference>
<keyword evidence="7" id="KW-0805">Transcription regulation</keyword>
<keyword evidence="14" id="KW-1185">Reference proteome</keyword>
<evidence type="ECO:0000259" key="12">
    <source>
        <dbReference type="PROSITE" id="PS50157"/>
    </source>
</evidence>
<keyword evidence="3" id="KW-0479">Metal-binding</keyword>
<feature type="domain" description="C2H2-type" evidence="12">
    <location>
        <begin position="521"/>
        <end position="549"/>
    </location>
</feature>
<dbReference type="InterPro" id="IPR013087">
    <property type="entry name" value="Znf_C2H2_type"/>
</dbReference>
<keyword evidence="6" id="KW-0862">Zinc</keyword>
<evidence type="ECO:0000256" key="7">
    <source>
        <dbReference type="ARBA" id="ARBA00023015"/>
    </source>
</evidence>
<evidence type="ECO:0000313" key="14">
    <source>
        <dbReference type="Proteomes" id="UP001283361"/>
    </source>
</evidence>
<dbReference type="FunFam" id="3.30.160.60:FF:001370">
    <property type="entry name" value="Zinc finger protein"/>
    <property type="match status" value="1"/>
</dbReference>